<reference evidence="14 15" key="1">
    <citation type="submission" date="2022-10" db="EMBL/GenBank/DDBJ databases">
        <title>Comparative genomics and taxonomic characterization of three novel marine species of genus Reichenbachiella exhibiting antioxidant and polysaccharide degradation activities.</title>
        <authorList>
            <person name="Muhammad N."/>
            <person name="Lee Y.-J."/>
            <person name="Ko J."/>
            <person name="Kim S.-G."/>
        </authorList>
    </citation>
    <scope>NUCLEOTIDE SEQUENCE [LARGE SCALE GENOMIC DNA]</scope>
    <source>
        <strain evidence="14 15">ABR2-5</strain>
    </source>
</reference>
<dbReference type="EMBL" id="JAOYOD010000001">
    <property type="protein sequence ID" value="MCV9387807.1"/>
    <property type="molecule type" value="Genomic_DNA"/>
</dbReference>
<dbReference type="PROSITE" id="PS50113">
    <property type="entry name" value="PAC"/>
    <property type="match status" value="1"/>
</dbReference>
<comment type="catalytic activity">
    <reaction evidence="1">
        <text>ATP + protein L-histidine = ADP + protein N-phospho-L-histidine.</text>
        <dbReference type="EC" id="2.7.13.3"/>
    </reaction>
</comment>
<dbReference type="InterPro" id="IPR005467">
    <property type="entry name" value="His_kinase_dom"/>
</dbReference>
<keyword evidence="5" id="KW-0547">Nucleotide-binding</keyword>
<dbReference type="Pfam" id="PF08447">
    <property type="entry name" value="PAS_3"/>
    <property type="match status" value="1"/>
</dbReference>
<keyword evidence="10" id="KW-1133">Transmembrane helix</keyword>
<feature type="coiled-coil region" evidence="9">
    <location>
        <begin position="358"/>
        <end position="410"/>
    </location>
</feature>
<dbReference type="InterPro" id="IPR036097">
    <property type="entry name" value="HisK_dim/P_sf"/>
</dbReference>
<feature type="domain" description="PAS" evidence="12">
    <location>
        <begin position="88"/>
        <end position="161"/>
    </location>
</feature>
<evidence type="ECO:0000256" key="8">
    <source>
        <dbReference type="ARBA" id="ARBA00023012"/>
    </source>
</evidence>
<evidence type="ECO:0000256" key="10">
    <source>
        <dbReference type="SAM" id="Phobius"/>
    </source>
</evidence>
<keyword evidence="10" id="KW-0472">Membrane</keyword>
<dbReference type="RefSeq" id="WP_264138625.1">
    <property type="nucleotide sequence ID" value="NZ_JAOYOD010000001.1"/>
</dbReference>
<dbReference type="InterPro" id="IPR004358">
    <property type="entry name" value="Sig_transdc_His_kin-like_C"/>
</dbReference>
<dbReference type="PRINTS" id="PR00344">
    <property type="entry name" value="BCTRLSENSOR"/>
</dbReference>
<evidence type="ECO:0000256" key="4">
    <source>
        <dbReference type="ARBA" id="ARBA00022679"/>
    </source>
</evidence>
<proteinExistence type="predicted"/>
<evidence type="ECO:0000256" key="9">
    <source>
        <dbReference type="SAM" id="Coils"/>
    </source>
</evidence>
<keyword evidence="10" id="KW-0812">Transmembrane</keyword>
<evidence type="ECO:0000256" key="5">
    <source>
        <dbReference type="ARBA" id="ARBA00022741"/>
    </source>
</evidence>
<keyword evidence="7 14" id="KW-0067">ATP-binding</keyword>
<name>A0ABT3CVS8_9BACT</name>
<dbReference type="Pfam" id="PF02518">
    <property type="entry name" value="HATPase_c"/>
    <property type="match status" value="1"/>
</dbReference>
<feature type="domain" description="PAC" evidence="13">
    <location>
        <begin position="165"/>
        <end position="218"/>
    </location>
</feature>
<evidence type="ECO:0000256" key="3">
    <source>
        <dbReference type="ARBA" id="ARBA00022553"/>
    </source>
</evidence>
<evidence type="ECO:0000313" key="15">
    <source>
        <dbReference type="Proteomes" id="UP001300692"/>
    </source>
</evidence>
<keyword evidence="3" id="KW-0597">Phosphoprotein</keyword>
<dbReference type="CDD" id="cd00130">
    <property type="entry name" value="PAS"/>
    <property type="match status" value="1"/>
</dbReference>
<dbReference type="InterPro" id="IPR000014">
    <property type="entry name" value="PAS"/>
</dbReference>
<keyword evidence="9" id="KW-0175">Coiled coil</keyword>
<gene>
    <name evidence="14" type="ORF">N7U62_14080</name>
</gene>
<dbReference type="NCBIfam" id="TIGR00229">
    <property type="entry name" value="sensory_box"/>
    <property type="match status" value="2"/>
</dbReference>
<dbReference type="PROSITE" id="PS50112">
    <property type="entry name" value="PAS"/>
    <property type="match status" value="1"/>
</dbReference>
<keyword evidence="8" id="KW-0902">Two-component regulatory system</keyword>
<dbReference type="Gene3D" id="1.10.287.130">
    <property type="match status" value="1"/>
</dbReference>
<dbReference type="Gene3D" id="3.30.565.10">
    <property type="entry name" value="Histidine kinase-like ATPase, C-terminal domain"/>
    <property type="match status" value="1"/>
</dbReference>
<dbReference type="SMART" id="SM00086">
    <property type="entry name" value="PAC"/>
    <property type="match status" value="2"/>
</dbReference>
<sequence length="631" mass="72095">MLKSILDTLSIALIFISFVILIKNRDKIKETDSILFGGLLLLLFGYFVLLFIDSEEFENILGALIPVLFAFVFYSIIQKQKNDELEQNEEKLRLAVDATKAGLWNLDFDRNELIISESWFDILRYKPSELNPITLEKWGELIHPEDLKASKAQFIDHLKKKTPLLESMIRIRHKDQSWVWFQLRGKVVNFSDDGRALRMTGTLIDLSKQKELELNLKQQLDTNKLLFEQNEEQSATIADNQEKYRVLYENSNDAIILIKDHLFFDCNKKSFELFKCEPNYLLDQHPAFFSPKIQPDGETSEAKAARYFAKVEEGEAIVFDWQHIRPNGELFDVSVSLNAVVLGSEKYVQAVLRDITKDKRIAKELEAYRNNLEQLVDERTAELRQSNEELRITMRELQDAQAQLIQAEKMASLGILTAGIAHEINNPLNFIMGGYRGLQIFLKEPLKEDEQLAKLLDSIKIGADRAIDIVKGLNQFSRTREELDEECNIPEILDNCLLLLNNRIKSRIEVEKNYHTDLPKITGNVGKLHQVFINLIHNASDAISDEGNIQVSANPTGAGVWITIEDDGMGVKKKDLKKLTDPFFTTKPPGKGTGLGLSLSYSFIKEHKGKLEIESEEGEGTKVKVFLPLTH</sequence>
<dbReference type="InterPro" id="IPR001610">
    <property type="entry name" value="PAC"/>
</dbReference>
<dbReference type="PANTHER" id="PTHR43065:SF46">
    <property type="entry name" value="C4-DICARBOXYLATE TRANSPORT SENSOR PROTEIN DCTB"/>
    <property type="match status" value="1"/>
</dbReference>
<dbReference type="InterPro" id="IPR013655">
    <property type="entry name" value="PAS_fold_3"/>
</dbReference>
<evidence type="ECO:0000256" key="7">
    <source>
        <dbReference type="ARBA" id="ARBA00022840"/>
    </source>
</evidence>
<dbReference type="Proteomes" id="UP001300692">
    <property type="component" value="Unassembled WGS sequence"/>
</dbReference>
<evidence type="ECO:0000256" key="1">
    <source>
        <dbReference type="ARBA" id="ARBA00000085"/>
    </source>
</evidence>
<organism evidence="14 15">
    <name type="scientific">Reichenbachiella ulvae</name>
    <dbReference type="NCBI Taxonomy" id="2980104"/>
    <lineage>
        <taxon>Bacteria</taxon>
        <taxon>Pseudomonadati</taxon>
        <taxon>Bacteroidota</taxon>
        <taxon>Cytophagia</taxon>
        <taxon>Cytophagales</taxon>
        <taxon>Reichenbachiellaceae</taxon>
        <taxon>Reichenbachiella</taxon>
    </lineage>
</organism>
<dbReference type="SUPFAM" id="SSF55785">
    <property type="entry name" value="PYP-like sensor domain (PAS domain)"/>
    <property type="match status" value="2"/>
</dbReference>
<evidence type="ECO:0000313" key="14">
    <source>
        <dbReference type="EMBL" id="MCV9387807.1"/>
    </source>
</evidence>
<evidence type="ECO:0000259" key="12">
    <source>
        <dbReference type="PROSITE" id="PS50112"/>
    </source>
</evidence>
<feature type="domain" description="Histidine kinase" evidence="11">
    <location>
        <begin position="419"/>
        <end position="631"/>
    </location>
</feature>
<evidence type="ECO:0000256" key="6">
    <source>
        <dbReference type="ARBA" id="ARBA00022777"/>
    </source>
</evidence>
<feature type="transmembrane region" description="Helical" evidence="10">
    <location>
        <begin position="6"/>
        <end position="22"/>
    </location>
</feature>
<dbReference type="InterPro" id="IPR000700">
    <property type="entry name" value="PAS-assoc_C"/>
</dbReference>
<evidence type="ECO:0000256" key="2">
    <source>
        <dbReference type="ARBA" id="ARBA00012438"/>
    </source>
</evidence>
<protein>
    <recommendedName>
        <fullName evidence="2">histidine kinase</fullName>
        <ecNumber evidence="2">2.7.13.3</ecNumber>
    </recommendedName>
</protein>
<dbReference type="Pfam" id="PF00512">
    <property type="entry name" value="HisKA"/>
    <property type="match status" value="1"/>
</dbReference>
<dbReference type="InterPro" id="IPR035965">
    <property type="entry name" value="PAS-like_dom_sf"/>
</dbReference>
<dbReference type="InterPro" id="IPR003594">
    <property type="entry name" value="HATPase_dom"/>
</dbReference>
<dbReference type="SUPFAM" id="SSF47384">
    <property type="entry name" value="Homodimeric domain of signal transducing histidine kinase"/>
    <property type="match status" value="1"/>
</dbReference>
<dbReference type="Pfam" id="PF13426">
    <property type="entry name" value="PAS_9"/>
    <property type="match status" value="1"/>
</dbReference>
<dbReference type="CDD" id="cd00082">
    <property type="entry name" value="HisKA"/>
    <property type="match status" value="1"/>
</dbReference>
<keyword evidence="4" id="KW-0808">Transferase</keyword>
<dbReference type="SMART" id="SM00387">
    <property type="entry name" value="HATPase_c"/>
    <property type="match status" value="1"/>
</dbReference>
<dbReference type="InterPro" id="IPR003661">
    <property type="entry name" value="HisK_dim/P_dom"/>
</dbReference>
<evidence type="ECO:0000259" key="11">
    <source>
        <dbReference type="PROSITE" id="PS50109"/>
    </source>
</evidence>
<comment type="caution">
    <text evidence="14">The sequence shown here is derived from an EMBL/GenBank/DDBJ whole genome shotgun (WGS) entry which is preliminary data.</text>
</comment>
<evidence type="ECO:0000259" key="13">
    <source>
        <dbReference type="PROSITE" id="PS50113"/>
    </source>
</evidence>
<accession>A0ABT3CVS8</accession>
<dbReference type="EC" id="2.7.13.3" evidence="2"/>
<dbReference type="Gene3D" id="3.30.450.20">
    <property type="entry name" value="PAS domain"/>
    <property type="match status" value="2"/>
</dbReference>
<dbReference type="SMART" id="SM00388">
    <property type="entry name" value="HisKA"/>
    <property type="match status" value="1"/>
</dbReference>
<dbReference type="SUPFAM" id="SSF55874">
    <property type="entry name" value="ATPase domain of HSP90 chaperone/DNA topoisomerase II/histidine kinase"/>
    <property type="match status" value="1"/>
</dbReference>
<dbReference type="PANTHER" id="PTHR43065">
    <property type="entry name" value="SENSOR HISTIDINE KINASE"/>
    <property type="match status" value="1"/>
</dbReference>
<dbReference type="GO" id="GO:0005524">
    <property type="term" value="F:ATP binding"/>
    <property type="evidence" value="ECO:0007669"/>
    <property type="project" value="UniProtKB-KW"/>
</dbReference>
<keyword evidence="15" id="KW-1185">Reference proteome</keyword>
<dbReference type="SMART" id="SM00091">
    <property type="entry name" value="PAS"/>
    <property type="match status" value="2"/>
</dbReference>
<dbReference type="PROSITE" id="PS50109">
    <property type="entry name" value="HIS_KIN"/>
    <property type="match status" value="1"/>
</dbReference>
<feature type="transmembrane region" description="Helical" evidence="10">
    <location>
        <begin position="34"/>
        <end position="54"/>
    </location>
</feature>
<dbReference type="InterPro" id="IPR036890">
    <property type="entry name" value="HATPase_C_sf"/>
</dbReference>
<keyword evidence="6" id="KW-0418">Kinase</keyword>